<evidence type="ECO:0000313" key="8">
    <source>
        <dbReference type="Proteomes" id="UP000195273"/>
    </source>
</evidence>
<dbReference type="KEGG" id="lvs:LOKVESSMR4R_03314"/>
<dbReference type="PANTHER" id="PTHR30086:SF20">
    <property type="entry name" value="ARGININE EXPORTER PROTEIN ARGO-RELATED"/>
    <property type="match status" value="1"/>
</dbReference>
<dbReference type="AlphaFoldDB" id="A0A1Y0EG43"/>
<keyword evidence="8" id="KW-1185">Reference proteome</keyword>
<keyword evidence="3 6" id="KW-0812">Transmembrane</keyword>
<feature type="transmembrane region" description="Helical" evidence="6">
    <location>
        <begin position="73"/>
        <end position="93"/>
    </location>
</feature>
<feature type="transmembrane region" description="Helical" evidence="6">
    <location>
        <begin position="184"/>
        <end position="205"/>
    </location>
</feature>
<feature type="transmembrane region" description="Helical" evidence="6">
    <location>
        <begin position="114"/>
        <end position="135"/>
    </location>
</feature>
<evidence type="ECO:0000313" key="7">
    <source>
        <dbReference type="EMBL" id="ARU02587.1"/>
    </source>
</evidence>
<reference evidence="7 8" key="1">
    <citation type="submission" date="2017-05" db="EMBL/GenBank/DDBJ databases">
        <title>Genome Sequence of Loktanella vestfoldensis Strain SMR4r Isolated from a Culture of the Diatom Skeletonema marinoi.</title>
        <authorList>
            <person name="Topel M."/>
            <person name="Pinder M.I.M."/>
            <person name="Johansson O.N."/>
            <person name="Kourtchenko O."/>
            <person name="Godhe A."/>
            <person name="Clarke A.K."/>
        </authorList>
    </citation>
    <scope>NUCLEOTIDE SEQUENCE [LARGE SCALE GENOMIC DNA]</scope>
    <source>
        <strain evidence="7 8">SMR4r</strain>
    </source>
</reference>
<accession>A0A1Y0EG43</accession>
<proteinExistence type="predicted"/>
<dbReference type="Pfam" id="PF01810">
    <property type="entry name" value="LysE"/>
    <property type="match status" value="1"/>
</dbReference>
<evidence type="ECO:0000256" key="4">
    <source>
        <dbReference type="ARBA" id="ARBA00022989"/>
    </source>
</evidence>
<keyword evidence="4 6" id="KW-1133">Transmembrane helix</keyword>
<dbReference type="InterPro" id="IPR001123">
    <property type="entry name" value="LeuE-type"/>
</dbReference>
<feature type="transmembrane region" description="Helical" evidence="6">
    <location>
        <begin position="6"/>
        <end position="29"/>
    </location>
</feature>
<name>A0A1Y0EG43_9RHOB</name>
<protein>
    <submittedName>
        <fullName evidence="7">Leucine efflux protein</fullName>
    </submittedName>
</protein>
<dbReference type="GO" id="GO:0015171">
    <property type="term" value="F:amino acid transmembrane transporter activity"/>
    <property type="evidence" value="ECO:0007669"/>
    <property type="project" value="TreeGrafter"/>
</dbReference>
<evidence type="ECO:0000256" key="1">
    <source>
        <dbReference type="ARBA" id="ARBA00004651"/>
    </source>
</evidence>
<sequence>MTVTASGLVLYAGALLILFVTPGPVWVALLARSLSGGFAAAWPLAVGVALGDIFWPLVAILGVTWLVSAFAEVMLVMKWIAVAVFIFMGIGLIRSGGHALRADSRLTRPGRWAGFVAGVAVILGNPKAVLFYMGVLPGFFDLTQVTPADIFAICTLSFVIPLVGNLLLAGFIGRMRGALKSPDVLRRINLVAGCLLVAVGAVIAIS</sequence>
<organism evidence="7 8">
    <name type="scientific">Yoonia vestfoldensis</name>
    <dbReference type="NCBI Taxonomy" id="245188"/>
    <lineage>
        <taxon>Bacteria</taxon>
        <taxon>Pseudomonadati</taxon>
        <taxon>Pseudomonadota</taxon>
        <taxon>Alphaproteobacteria</taxon>
        <taxon>Rhodobacterales</taxon>
        <taxon>Paracoccaceae</taxon>
        <taxon>Yoonia</taxon>
    </lineage>
</organism>
<dbReference type="Proteomes" id="UP000195273">
    <property type="component" value="Chromosome"/>
</dbReference>
<dbReference type="PANTHER" id="PTHR30086">
    <property type="entry name" value="ARGININE EXPORTER PROTEIN ARGO"/>
    <property type="match status" value="1"/>
</dbReference>
<keyword evidence="5 6" id="KW-0472">Membrane</keyword>
<gene>
    <name evidence="7" type="primary">leuE</name>
    <name evidence="7" type="ORF">LOKVESSMR4R_03314</name>
</gene>
<dbReference type="GO" id="GO:0005886">
    <property type="term" value="C:plasma membrane"/>
    <property type="evidence" value="ECO:0007669"/>
    <property type="project" value="UniProtKB-SubCell"/>
</dbReference>
<evidence type="ECO:0000256" key="6">
    <source>
        <dbReference type="SAM" id="Phobius"/>
    </source>
</evidence>
<evidence type="ECO:0000256" key="2">
    <source>
        <dbReference type="ARBA" id="ARBA00022475"/>
    </source>
</evidence>
<evidence type="ECO:0000256" key="5">
    <source>
        <dbReference type="ARBA" id="ARBA00023136"/>
    </source>
</evidence>
<feature type="transmembrane region" description="Helical" evidence="6">
    <location>
        <begin position="150"/>
        <end position="172"/>
    </location>
</feature>
<keyword evidence="2" id="KW-1003">Cell membrane</keyword>
<dbReference type="EMBL" id="CP021431">
    <property type="protein sequence ID" value="ARU02587.1"/>
    <property type="molecule type" value="Genomic_DNA"/>
</dbReference>
<comment type="subcellular location">
    <subcellularLocation>
        <location evidence="1">Cell membrane</location>
        <topology evidence="1">Multi-pass membrane protein</topology>
    </subcellularLocation>
</comment>
<dbReference type="OrthoDB" id="9804822at2"/>
<dbReference type="RefSeq" id="WP_087210799.1">
    <property type="nucleotide sequence ID" value="NZ_CP021431.1"/>
</dbReference>
<dbReference type="STRING" id="1122181.GCA_000382265_02305"/>
<evidence type="ECO:0000256" key="3">
    <source>
        <dbReference type="ARBA" id="ARBA00022692"/>
    </source>
</evidence>
<feature type="transmembrane region" description="Helical" evidence="6">
    <location>
        <begin position="41"/>
        <end position="67"/>
    </location>
</feature>